<dbReference type="SUPFAM" id="SSF51695">
    <property type="entry name" value="PLC-like phosphodiesterases"/>
    <property type="match status" value="1"/>
</dbReference>
<feature type="domain" description="GP-PDE" evidence="1">
    <location>
        <begin position="101"/>
        <end position="319"/>
    </location>
</feature>
<dbReference type="AlphaFoldDB" id="A0A173TJ23"/>
<dbReference type="EMBL" id="CYXT01000015">
    <property type="protein sequence ID" value="CUN01268.1"/>
    <property type="molecule type" value="Genomic_DNA"/>
</dbReference>
<evidence type="ECO:0000313" key="2">
    <source>
        <dbReference type="EMBL" id="CUN01268.1"/>
    </source>
</evidence>
<name>A0A173TJ23_ANAHA</name>
<evidence type="ECO:0000313" key="3">
    <source>
        <dbReference type="Proteomes" id="UP000095598"/>
    </source>
</evidence>
<dbReference type="Proteomes" id="UP000095598">
    <property type="component" value="Unassembled WGS sequence"/>
</dbReference>
<dbReference type="GO" id="GO:0008081">
    <property type="term" value="F:phosphoric diester hydrolase activity"/>
    <property type="evidence" value="ECO:0007669"/>
    <property type="project" value="InterPro"/>
</dbReference>
<dbReference type="Gene3D" id="3.20.20.190">
    <property type="entry name" value="Phosphatidylinositol (PI) phosphodiesterase"/>
    <property type="match status" value="1"/>
</dbReference>
<dbReference type="CDD" id="cd08583">
    <property type="entry name" value="PI-PLCc_GDPD_SF_unchar1"/>
    <property type="match status" value="1"/>
</dbReference>
<dbReference type="InterPro" id="IPR030395">
    <property type="entry name" value="GP_PDE_dom"/>
</dbReference>
<sequence length="351" mass="40781">MRLSKIKTKEIRYVVWKYRLKRFLPHILTLFLAVIVAGGAFSAYSVYHKKHQKQLAKQSEVQREKDVNTARKKAQKEKTTLKPWYTYHSIAHAMGGLDGKDYLNSIDGFYPAYQKGYRVFEMDILLTKDNVAIGKHQWGCKLSDPTSKKGDPVSYRKFKNTKIYGKYTPTSFLDVLNLMEKYPDFYLMTDSKSTEPADAKKEFNVLVQTAKKVGKEDLLDRVIVQVYNQRMYWAVKSMHPFKHFVYTTYKQPDAAFYKVVKFCKQNGIEAITSPKNDINDYRMELLAKQGIYSYTHSVNNAYFAKEFMKLGVYGVYSDFLSPAQVNNSYIRANCPRFASRYVKTILPGINQ</sequence>
<dbReference type="GO" id="GO:0006629">
    <property type="term" value="P:lipid metabolic process"/>
    <property type="evidence" value="ECO:0007669"/>
    <property type="project" value="InterPro"/>
</dbReference>
<dbReference type="RefSeq" id="WP_055258917.1">
    <property type="nucleotide sequence ID" value="NZ_CYXT01000015.1"/>
</dbReference>
<protein>
    <submittedName>
        <fullName evidence="2">Glycerophosphoryl diester phosphodiesterase family</fullName>
    </submittedName>
</protein>
<accession>A0A173TJ23</accession>
<evidence type="ECO:0000259" key="1">
    <source>
        <dbReference type="Pfam" id="PF03009"/>
    </source>
</evidence>
<dbReference type="Pfam" id="PF03009">
    <property type="entry name" value="GDPD"/>
    <property type="match status" value="1"/>
</dbReference>
<organism evidence="2 3">
    <name type="scientific">Anaerostipes hadrus</name>
    <dbReference type="NCBI Taxonomy" id="649756"/>
    <lineage>
        <taxon>Bacteria</taxon>
        <taxon>Bacillati</taxon>
        <taxon>Bacillota</taxon>
        <taxon>Clostridia</taxon>
        <taxon>Lachnospirales</taxon>
        <taxon>Lachnospiraceae</taxon>
        <taxon>Anaerostipes</taxon>
    </lineage>
</organism>
<dbReference type="InterPro" id="IPR017946">
    <property type="entry name" value="PLC-like_Pdiesterase_TIM-brl"/>
</dbReference>
<proteinExistence type="predicted"/>
<gene>
    <name evidence="2" type="ORF">ERS852425_02041</name>
</gene>
<reference evidence="2 3" key="1">
    <citation type="submission" date="2015-09" db="EMBL/GenBank/DDBJ databases">
        <authorList>
            <consortium name="Pathogen Informatics"/>
        </authorList>
    </citation>
    <scope>NUCLEOTIDE SEQUENCE [LARGE SCALE GENOMIC DNA]</scope>
    <source>
        <strain evidence="2 3">2789STDY5608868</strain>
    </source>
</reference>